<evidence type="ECO:0000313" key="3">
    <source>
        <dbReference type="EMBL" id="KAJ4318835.1"/>
    </source>
</evidence>
<protein>
    <recommendedName>
        <fullName evidence="2">FAD/NAD(P)-binding domain-containing protein</fullName>
    </recommendedName>
</protein>
<dbReference type="Proteomes" id="UP001140502">
    <property type="component" value="Unassembled WGS sequence"/>
</dbReference>
<comment type="caution">
    <text evidence="3">The sequence shown here is derived from an EMBL/GenBank/DDBJ whole genome shotgun (WGS) entry which is preliminary data.</text>
</comment>
<dbReference type="AlphaFoldDB" id="A0A9W8WBG3"/>
<dbReference type="Pfam" id="PF07992">
    <property type="entry name" value="Pyr_redox_2"/>
    <property type="match status" value="1"/>
</dbReference>
<sequence>MPTAVTTPASNANVLELLPGRFPKARIPDSTDLDAAAASVLQSFPNLELRHFNEDALWRDSFALTGTLRTFYSGQSVVEILRNLVQQRGVSAATLIPGSARRTQVDDDVAWIDCRFSFTTSNPETECSGFLSLIPSEDGQWKIWVLRTILEQLPGHGDVERLQPSDRVPDPVNSVNGNGTVSNGTSNGDKTHFQAAVIGGGQSGLSTGGRLQALGVSYVVLEKNAQVGDAWRNRYESARLHTVREYSHLPFDRTFGPEHNEYLGKDDLAKGHEKWAEKYGIDGKASQITANHIVIATGAGSQSPVMPQLLDREKYKGKVLHSAEYSTAKEWGAKSGIVLGTANTGQSVCWFSQGRDEA</sequence>
<evidence type="ECO:0000256" key="1">
    <source>
        <dbReference type="ARBA" id="ARBA00023002"/>
    </source>
</evidence>
<keyword evidence="1" id="KW-0560">Oxidoreductase</keyword>
<dbReference type="InterPro" id="IPR023753">
    <property type="entry name" value="FAD/NAD-binding_dom"/>
</dbReference>
<feature type="domain" description="FAD/NAD(P)-binding" evidence="2">
    <location>
        <begin position="194"/>
        <end position="348"/>
    </location>
</feature>
<organism evidence="3 4">
    <name type="scientific">Fusarium piperis</name>
    <dbReference type="NCBI Taxonomy" id="1435070"/>
    <lineage>
        <taxon>Eukaryota</taxon>
        <taxon>Fungi</taxon>
        <taxon>Dikarya</taxon>
        <taxon>Ascomycota</taxon>
        <taxon>Pezizomycotina</taxon>
        <taxon>Sordariomycetes</taxon>
        <taxon>Hypocreomycetidae</taxon>
        <taxon>Hypocreales</taxon>
        <taxon>Nectriaceae</taxon>
        <taxon>Fusarium</taxon>
        <taxon>Fusarium solani species complex</taxon>
    </lineage>
</organism>
<gene>
    <name evidence="3" type="ORF">N0V84_006648</name>
</gene>
<keyword evidence="4" id="KW-1185">Reference proteome</keyword>
<dbReference type="PANTHER" id="PTHR43539">
    <property type="entry name" value="FLAVIN-BINDING MONOOXYGENASE-LIKE PROTEIN (AFU_ORTHOLOGUE AFUA_4G09220)"/>
    <property type="match status" value="1"/>
</dbReference>
<dbReference type="PANTHER" id="PTHR43539:SF68">
    <property type="entry name" value="FLAVIN-BINDING MONOOXYGENASE-LIKE PROTEIN (AFU_ORTHOLOGUE AFUA_4G09220)"/>
    <property type="match status" value="1"/>
</dbReference>
<reference evidence="3" key="1">
    <citation type="submission" date="2022-10" db="EMBL/GenBank/DDBJ databases">
        <title>Tapping the CABI collections for fungal endophytes: first genome assemblies for Collariella, Neodidymelliopsis, Ascochyta clinopodiicola, Didymella pomorum, Didymosphaeria variabile, Neocosmospora piperis and Neocucurbitaria cava.</title>
        <authorList>
            <person name="Hill R."/>
        </authorList>
    </citation>
    <scope>NUCLEOTIDE SEQUENCE</scope>
    <source>
        <strain evidence="3">IMI 366586</strain>
    </source>
</reference>
<evidence type="ECO:0000259" key="2">
    <source>
        <dbReference type="Pfam" id="PF07992"/>
    </source>
</evidence>
<accession>A0A9W8WBG3</accession>
<proteinExistence type="predicted"/>
<name>A0A9W8WBG3_9HYPO</name>
<dbReference type="InterPro" id="IPR036188">
    <property type="entry name" value="FAD/NAD-bd_sf"/>
</dbReference>
<dbReference type="GO" id="GO:0050660">
    <property type="term" value="F:flavin adenine dinucleotide binding"/>
    <property type="evidence" value="ECO:0007669"/>
    <property type="project" value="TreeGrafter"/>
</dbReference>
<dbReference type="SUPFAM" id="SSF51905">
    <property type="entry name" value="FAD/NAD(P)-binding domain"/>
    <property type="match status" value="1"/>
</dbReference>
<dbReference type="Gene3D" id="3.50.50.60">
    <property type="entry name" value="FAD/NAD(P)-binding domain"/>
    <property type="match status" value="1"/>
</dbReference>
<dbReference type="EMBL" id="JAPEUR010000134">
    <property type="protein sequence ID" value="KAJ4318835.1"/>
    <property type="molecule type" value="Genomic_DNA"/>
</dbReference>
<dbReference type="GO" id="GO:0004497">
    <property type="term" value="F:monooxygenase activity"/>
    <property type="evidence" value="ECO:0007669"/>
    <property type="project" value="TreeGrafter"/>
</dbReference>
<dbReference type="OrthoDB" id="74360at2759"/>
<dbReference type="InterPro" id="IPR050982">
    <property type="entry name" value="Auxin_biosynth/cation_transpt"/>
</dbReference>
<evidence type="ECO:0000313" key="4">
    <source>
        <dbReference type="Proteomes" id="UP001140502"/>
    </source>
</evidence>